<dbReference type="Pfam" id="PF14102">
    <property type="entry name" value="Caps_synth_CapC"/>
    <property type="match status" value="1"/>
</dbReference>
<dbReference type="GO" id="GO:0045227">
    <property type="term" value="P:capsule polysaccharide biosynthetic process"/>
    <property type="evidence" value="ECO:0007669"/>
    <property type="project" value="InterPro"/>
</dbReference>
<proteinExistence type="predicted"/>
<keyword evidence="1" id="KW-1133">Transmembrane helix</keyword>
<evidence type="ECO:0000313" key="3">
    <source>
        <dbReference type="Proteomes" id="UP000319908"/>
    </source>
</evidence>
<evidence type="ECO:0000313" key="2">
    <source>
        <dbReference type="EMBL" id="TWU16504.1"/>
    </source>
</evidence>
<feature type="transmembrane region" description="Helical" evidence="1">
    <location>
        <begin position="116"/>
        <end position="136"/>
    </location>
</feature>
<evidence type="ECO:0000256" key="1">
    <source>
        <dbReference type="SAM" id="Phobius"/>
    </source>
</evidence>
<dbReference type="RefSeq" id="WP_146408138.1">
    <property type="nucleotide sequence ID" value="NZ_SJPU01000002.1"/>
</dbReference>
<keyword evidence="1" id="KW-0472">Membrane</keyword>
<organism evidence="2 3">
    <name type="scientific">Allorhodopirellula heiligendammensis</name>
    <dbReference type="NCBI Taxonomy" id="2714739"/>
    <lineage>
        <taxon>Bacteria</taxon>
        <taxon>Pseudomonadati</taxon>
        <taxon>Planctomycetota</taxon>
        <taxon>Planctomycetia</taxon>
        <taxon>Pirellulales</taxon>
        <taxon>Pirellulaceae</taxon>
        <taxon>Allorhodopirellula</taxon>
    </lineage>
</organism>
<dbReference type="EMBL" id="SJPU01000002">
    <property type="protein sequence ID" value="TWU16504.1"/>
    <property type="molecule type" value="Genomic_DNA"/>
</dbReference>
<feature type="transmembrane region" description="Helical" evidence="1">
    <location>
        <begin position="148"/>
        <end position="167"/>
    </location>
</feature>
<gene>
    <name evidence="2" type="primary">capC</name>
    <name evidence="2" type="ORF">Poly21_37090</name>
</gene>
<dbReference type="OrthoDB" id="48792at2"/>
<protein>
    <submittedName>
        <fullName evidence="2">Capsule biosynthesis protein CapC</fullName>
    </submittedName>
</protein>
<feature type="transmembrane region" description="Helical" evidence="1">
    <location>
        <begin position="42"/>
        <end position="62"/>
    </location>
</feature>
<dbReference type="InterPro" id="IPR008338">
    <property type="entry name" value="Capsule_biosynth_CapC"/>
</dbReference>
<keyword evidence="3" id="KW-1185">Reference proteome</keyword>
<sequence>MEWLALSIGIGLVVSLLFTEAFGLSVGGMIVPGYLALSFDQPLTIIATILAALLTAWLVHEVDRYAILFGRRRVVLTMVFGFAVAATLRGALEMVWPSVSSSMAGGAVIDPASSLAWMQSMTVIGFVIPGLVALWIARSGVVQTLSPLIIATSLVYLTLVAMGVTHLA</sequence>
<dbReference type="NCBIfam" id="TIGR04011">
    <property type="entry name" value="poly_gGlu_PgsC"/>
    <property type="match status" value="1"/>
</dbReference>
<feature type="transmembrane region" description="Helical" evidence="1">
    <location>
        <begin position="74"/>
        <end position="96"/>
    </location>
</feature>
<dbReference type="GO" id="GO:0016020">
    <property type="term" value="C:membrane"/>
    <property type="evidence" value="ECO:0007669"/>
    <property type="project" value="InterPro"/>
</dbReference>
<comment type="caution">
    <text evidence="2">The sequence shown here is derived from an EMBL/GenBank/DDBJ whole genome shotgun (WGS) entry which is preliminary data.</text>
</comment>
<dbReference type="PRINTS" id="PR01759">
    <property type="entry name" value="CAPSULEPROTC"/>
</dbReference>
<accession>A0A5C6BZY5</accession>
<dbReference type="AlphaFoldDB" id="A0A5C6BZY5"/>
<dbReference type="Proteomes" id="UP000319908">
    <property type="component" value="Unassembled WGS sequence"/>
</dbReference>
<name>A0A5C6BZY5_9BACT</name>
<reference evidence="2 3" key="1">
    <citation type="journal article" date="2020" name="Antonie Van Leeuwenhoek">
        <title>Rhodopirellula heiligendammensis sp. nov., Rhodopirellula pilleata sp. nov., and Rhodopirellula solitaria sp. nov. isolated from natural or artificial marine surfaces in Northern Germany and California, USA, and emended description of the genus Rhodopirellula.</title>
        <authorList>
            <person name="Kallscheuer N."/>
            <person name="Wiegand S."/>
            <person name="Jogler M."/>
            <person name="Boedeker C."/>
            <person name="Peeters S.H."/>
            <person name="Rast P."/>
            <person name="Heuer A."/>
            <person name="Jetten M.S.M."/>
            <person name="Rohde M."/>
            <person name="Jogler C."/>
        </authorList>
    </citation>
    <scope>NUCLEOTIDE SEQUENCE [LARGE SCALE GENOMIC DNA]</scope>
    <source>
        <strain evidence="2 3">Poly21</strain>
    </source>
</reference>
<keyword evidence="1" id="KW-0812">Transmembrane</keyword>